<proteinExistence type="predicted"/>
<name>A0A2A2EFG1_9BIFI</name>
<accession>A0A2A2EFG1</accession>
<comment type="caution">
    <text evidence="1">The sequence shown here is derived from an EMBL/GenBank/DDBJ whole genome shotgun (WGS) entry which is preliminary data.</text>
</comment>
<reference evidence="1 2" key="1">
    <citation type="journal article" date="2017" name="ISME J.">
        <title>Unveiling bifidobacterial biogeography across the mammalian branch of the tree of life.</title>
        <authorList>
            <person name="Milani C."/>
            <person name="Mangifesta M."/>
            <person name="Mancabelli L."/>
            <person name="Lugli G.A."/>
            <person name="James K."/>
            <person name="Duranti S."/>
            <person name="Turroni F."/>
            <person name="Ferrario C."/>
            <person name="Ossiprandi M.C."/>
            <person name="van Sinderen D."/>
            <person name="Ventura M."/>
        </authorList>
    </citation>
    <scope>NUCLEOTIDE SEQUENCE [LARGE SCALE GENOMIC DNA]</scope>
    <source>
        <strain evidence="1 2">70</strain>
    </source>
</reference>
<protein>
    <submittedName>
        <fullName evidence="1">Rloe protein</fullName>
    </submittedName>
</protein>
<dbReference type="Pfam" id="PF19503">
    <property type="entry name" value="DUF6037"/>
    <property type="match status" value="1"/>
</dbReference>
<dbReference type="InterPro" id="IPR046100">
    <property type="entry name" value="DUF6037"/>
</dbReference>
<evidence type="ECO:0000313" key="1">
    <source>
        <dbReference type="EMBL" id="PAU67638.1"/>
    </source>
</evidence>
<evidence type="ECO:0000313" key="2">
    <source>
        <dbReference type="Proteomes" id="UP000217986"/>
    </source>
</evidence>
<dbReference type="RefSeq" id="WP_095613921.1">
    <property type="nucleotide sequence ID" value="NZ_MVOG01000038.1"/>
</dbReference>
<dbReference type="OrthoDB" id="8673173at2"/>
<dbReference type="Proteomes" id="UP000217986">
    <property type="component" value="Unassembled WGS sequence"/>
</dbReference>
<keyword evidence="2" id="KW-1185">Reference proteome</keyword>
<organism evidence="1 2">
    <name type="scientific">Bifidobacterium italicum</name>
    <dbReference type="NCBI Taxonomy" id="1960968"/>
    <lineage>
        <taxon>Bacteria</taxon>
        <taxon>Bacillati</taxon>
        <taxon>Actinomycetota</taxon>
        <taxon>Actinomycetes</taxon>
        <taxon>Bifidobacteriales</taxon>
        <taxon>Bifidobacteriaceae</taxon>
        <taxon>Bifidobacterium</taxon>
    </lineage>
</organism>
<dbReference type="AlphaFoldDB" id="A0A2A2EFG1"/>
<gene>
    <name evidence="1" type="ORF">B1400_1610</name>
</gene>
<sequence>MNLPELTETTRLVLERYDATRFRWEYRNGKALFSAFFAYEPESGTLDWPYMPLLVSYRPTQPEDTQHWSHLYEVHQDRQGMLYANPMLSHEEYKTLIEVLGIHPAPTDSPFRVSGFLQELQHASGAVPGHWNRHRIRAIQDIPSSLRNDVEEPDAVYFCGWHQNPAGKHPTARNLEKTRRFLGPAIADECRRLRVSSRWTTDQKLAKPLPCQQGAVEAYTRQAFQNP</sequence>
<dbReference type="EMBL" id="MVOG01000038">
    <property type="protein sequence ID" value="PAU67638.1"/>
    <property type="molecule type" value="Genomic_DNA"/>
</dbReference>